<accession>A0A8B2NU49</accession>
<keyword evidence="3" id="KW-1185">Reference proteome</keyword>
<evidence type="ECO:0000313" key="2">
    <source>
        <dbReference type="EMBL" id="RAH99859.1"/>
    </source>
</evidence>
<dbReference type="AlphaFoldDB" id="A0A8B2NU49"/>
<dbReference type="NCBIfam" id="TIGR01558">
    <property type="entry name" value="sm_term_P27"/>
    <property type="match status" value="1"/>
</dbReference>
<protein>
    <submittedName>
        <fullName evidence="2">Phage terminase small subunit P27 family</fullName>
    </submittedName>
</protein>
<feature type="region of interest" description="Disordered" evidence="1">
    <location>
        <begin position="111"/>
        <end position="135"/>
    </location>
</feature>
<name>A0A8B2NU49_9HYPH</name>
<dbReference type="RefSeq" id="WP_111348192.1">
    <property type="nucleotide sequence ID" value="NZ_QHHQ01000004.1"/>
</dbReference>
<proteinExistence type="predicted"/>
<evidence type="ECO:0000313" key="3">
    <source>
        <dbReference type="Proteomes" id="UP000249590"/>
    </source>
</evidence>
<gene>
    <name evidence="2" type="ORF">DLJ53_19130</name>
</gene>
<sequence length="135" mass="14711">MRGRKPALKIIEGNANVGPIPSPPSSLDKHGKAEWKRVAPILHGRGHLDEAVIATLESYCRSVALCRIYNDILDQEGHVLTSEKGKAKHPAFNMLMSVMREQRLLAAELSLTPHRKRGGEPAEGGGDGWDSDLLA</sequence>
<evidence type="ECO:0000256" key="1">
    <source>
        <dbReference type="SAM" id="MobiDB-lite"/>
    </source>
</evidence>
<dbReference type="OrthoDB" id="7843333at2"/>
<dbReference type="InterPro" id="IPR006448">
    <property type="entry name" value="Phage_term_ssu_P27"/>
</dbReference>
<dbReference type="Proteomes" id="UP000249590">
    <property type="component" value="Unassembled WGS sequence"/>
</dbReference>
<organism evidence="2 3">
    <name type="scientific">Acuticoccus sediminis</name>
    <dbReference type="NCBI Taxonomy" id="2184697"/>
    <lineage>
        <taxon>Bacteria</taxon>
        <taxon>Pseudomonadati</taxon>
        <taxon>Pseudomonadota</taxon>
        <taxon>Alphaproteobacteria</taxon>
        <taxon>Hyphomicrobiales</taxon>
        <taxon>Amorphaceae</taxon>
        <taxon>Acuticoccus</taxon>
    </lineage>
</organism>
<comment type="caution">
    <text evidence="2">The sequence shown here is derived from an EMBL/GenBank/DDBJ whole genome shotgun (WGS) entry which is preliminary data.</text>
</comment>
<dbReference type="Pfam" id="PF05119">
    <property type="entry name" value="Terminase_4"/>
    <property type="match status" value="1"/>
</dbReference>
<reference evidence="2 3" key="1">
    <citation type="submission" date="2018-05" db="EMBL/GenBank/DDBJ databases">
        <title>Acuticoccus sediminis sp. nov., isolated from deep-sea sediment of Indian Ocean.</title>
        <authorList>
            <person name="Liu X."/>
            <person name="Lai Q."/>
            <person name="Du Y."/>
            <person name="Sun F."/>
            <person name="Zhang X."/>
            <person name="Wang S."/>
            <person name="Shao Z."/>
        </authorList>
    </citation>
    <scope>NUCLEOTIDE SEQUENCE [LARGE SCALE GENOMIC DNA]</scope>
    <source>
        <strain evidence="2 3">PTG4-2</strain>
    </source>
</reference>
<dbReference type="EMBL" id="QHHQ01000004">
    <property type="protein sequence ID" value="RAH99859.1"/>
    <property type="molecule type" value="Genomic_DNA"/>
</dbReference>